<reference evidence="4" key="1">
    <citation type="journal article" date="2018" name="Genome Biol.">
        <title>SKESA: strategic k-mer extension for scrupulous assemblies.</title>
        <authorList>
            <person name="Souvorov A."/>
            <person name="Agarwala R."/>
            <person name="Lipman D.J."/>
        </authorList>
    </citation>
    <scope>NUCLEOTIDE SEQUENCE</scope>
    <source>
        <strain evidence="5">MA.00-00330</strain>
        <strain evidence="3">MA.01-02555</strain>
        <strain evidence="6">MA.CIT_ST109</strain>
        <strain evidence="4">MA.CIT_ST99</strain>
        <strain evidence="2">MA.GW_S04918-06</strain>
    </source>
</reference>
<proteinExistence type="predicted"/>
<dbReference type="EMBL" id="DAAUZV010000013">
    <property type="protein sequence ID" value="HAF3798849.1"/>
    <property type="molecule type" value="Genomic_DNA"/>
</dbReference>
<organism evidence="4">
    <name type="scientific">Salmonella enterica</name>
    <name type="common">Salmonella choleraesuis</name>
    <dbReference type="NCBI Taxonomy" id="28901"/>
    <lineage>
        <taxon>Bacteria</taxon>
        <taxon>Pseudomonadati</taxon>
        <taxon>Pseudomonadota</taxon>
        <taxon>Gammaproteobacteria</taxon>
        <taxon>Enterobacterales</taxon>
        <taxon>Enterobacteriaceae</taxon>
        <taxon>Salmonella</taxon>
    </lineage>
</organism>
<feature type="region of interest" description="Disordered" evidence="1">
    <location>
        <begin position="67"/>
        <end position="88"/>
    </location>
</feature>
<evidence type="ECO:0000313" key="3">
    <source>
        <dbReference type="EMBL" id="HAF3515550.1"/>
    </source>
</evidence>
<evidence type="ECO:0000313" key="6">
    <source>
        <dbReference type="EMBL" id="HAF6664728.1"/>
    </source>
</evidence>
<dbReference type="EMBL" id="DAAUWO010000015">
    <property type="protein sequence ID" value="HAF3515550.1"/>
    <property type="molecule type" value="Genomic_DNA"/>
</dbReference>
<sequence>MWPRRFSYPHKSANKELKEAAIQKQQTCNIVLTPSFNPLRCSTAGKVFISDTPVNKYKKAFACSGQSRAAQNLKAPPTASGGPQPEPV</sequence>
<protein>
    <submittedName>
        <fullName evidence="4">Uncharacterized protein</fullName>
    </submittedName>
</protein>
<dbReference type="EMBL" id="DAAUVN010000015">
    <property type="protein sequence ID" value="HAF3372991.1"/>
    <property type="molecule type" value="Genomic_DNA"/>
</dbReference>
<accession>A0A746IFZ3</accession>
<evidence type="ECO:0000313" key="2">
    <source>
        <dbReference type="EMBL" id="HAF3372991.1"/>
    </source>
</evidence>
<dbReference type="AlphaFoldDB" id="A0A746IFZ3"/>
<gene>
    <name evidence="2" type="ORF">G8B77_004752</name>
    <name evidence="4" type="ORF">G8B86_004516</name>
    <name evidence="6" type="ORF">G8B88_004515</name>
    <name evidence="5" type="ORF">G8B90_004587</name>
    <name evidence="3" type="ORF">G8C18_004511</name>
</gene>
<evidence type="ECO:0000313" key="4">
    <source>
        <dbReference type="EMBL" id="HAF3798849.1"/>
    </source>
</evidence>
<evidence type="ECO:0000256" key="1">
    <source>
        <dbReference type="SAM" id="MobiDB-lite"/>
    </source>
</evidence>
<comment type="caution">
    <text evidence="4">The sequence shown here is derived from an EMBL/GenBank/DDBJ whole genome shotgun (WGS) entry which is preliminary data.</text>
</comment>
<reference evidence="4" key="2">
    <citation type="submission" date="2020-02" db="EMBL/GenBank/DDBJ databases">
        <authorList>
            <consortium name="NCBI Pathogen Detection Project"/>
        </authorList>
    </citation>
    <scope>NUCLEOTIDE SEQUENCE</scope>
    <source>
        <strain evidence="5">MA.00-00330</strain>
        <strain evidence="3">MA.01-02555</strain>
        <strain evidence="6">MA.CIT_ST109</strain>
        <strain evidence="4">MA.CIT_ST99</strain>
        <strain evidence="2">MA.GW_S04918-06</strain>
    </source>
</reference>
<name>A0A746IFZ3_SALER</name>
<dbReference type="EMBL" id="DAAVLA010000014">
    <property type="protein sequence ID" value="HAF5172159.1"/>
    <property type="molecule type" value="Genomic_DNA"/>
</dbReference>
<evidence type="ECO:0000313" key="5">
    <source>
        <dbReference type="EMBL" id="HAF5172159.1"/>
    </source>
</evidence>
<dbReference type="EMBL" id="DAAVWQ010000015">
    <property type="protein sequence ID" value="HAF6664728.1"/>
    <property type="molecule type" value="Genomic_DNA"/>
</dbReference>